<organism evidence="1 2">
    <name type="scientific">Paracidovorax wautersii</name>
    <dbReference type="NCBI Taxonomy" id="1177982"/>
    <lineage>
        <taxon>Bacteria</taxon>
        <taxon>Pseudomonadati</taxon>
        <taxon>Pseudomonadota</taxon>
        <taxon>Betaproteobacteria</taxon>
        <taxon>Burkholderiales</taxon>
        <taxon>Comamonadaceae</taxon>
        <taxon>Paracidovorax</taxon>
    </lineage>
</organism>
<evidence type="ECO:0000313" key="1">
    <source>
        <dbReference type="EMBL" id="KAF1017963.1"/>
    </source>
</evidence>
<reference evidence="2" key="1">
    <citation type="journal article" date="2020" name="MBio">
        <title>Horizontal gene transfer to a defensive symbiont with a reduced genome amongst a multipartite beetle microbiome.</title>
        <authorList>
            <person name="Waterworth S.C."/>
            <person name="Florez L.V."/>
            <person name="Rees E.R."/>
            <person name="Hertweck C."/>
            <person name="Kaltenpoth M."/>
            <person name="Kwan J.C."/>
        </authorList>
    </citation>
    <scope>NUCLEOTIDE SEQUENCE [LARGE SCALE GENOMIC DNA]</scope>
</reference>
<comment type="caution">
    <text evidence="1">The sequence shown here is derived from an EMBL/GenBank/DDBJ whole genome shotgun (WGS) entry which is preliminary data.</text>
</comment>
<gene>
    <name evidence="1" type="ORF">GAK30_03822</name>
</gene>
<sequence length="129" mass="13940">MATTNHTLGALPLPSGMIWVDEFDWTSVARSSERSITGALLVDEAAIVAGRPVTLEGEESQGWIRRATLLALMEMADDLGQTYELRLADGRILNVQFSGSQPITAKPIGRPELPVAAHPYVATVRLITV</sequence>
<accession>A0A7V8FKD4</accession>
<dbReference type="EMBL" id="WNDQ01000101">
    <property type="protein sequence ID" value="KAF1017963.1"/>
    <property type="molecule type" value="Genomic_DNA"/>
</dbReference>
<evidence type="ECO:0000313" key="2">
    <source>
        <dbReference type="Proteomes" id="UP000461670"/>
    </source>
</evidence>
<dbReference type="AlphaFoldDB" id="A0A7V8FKD4"/>
<dbReference type="Proteomes" id="UP000461670">
    <property type="component" value="Unassembled WGS sequence"/>
</dbReference>
<proteinExistence type="predicted"/>
<protein>
    <submittedName>
        <fullName evidence="1">Uncharacterized protein</fullName>
    </submittedName>
</protein>
<name>A0A7V8FKD4_9BURK</name>